<comment type="caution">
    <text evidence="1">The sequence shown here is derived from an EMBL/GenBank/DDBJ whole genome shotgun (WGS) entry which is preliminary data.</text>
</comment>
<accession>A0A844GD15</accession>
<organism evidence="1 2">
    <name type="scientific">Paludibacterium denitrificans</name>
    <dbReference type="NCBI Taxonomy" id="2675226"/>
    <lineage>
        <taxon>Bacteria</taxon>
        <taxon>Pseudomonadati</taxon>
        <taxon>Pseudomonadota</taxon>
        <taxon>Betaproteobacteria</taxon>
        <taxon>Neisseriales</taxon>
        <taxon>Chromobacteriaceae</taxon>
        <taxon>Paludibacterium</taxon>
    </lineage>
</organism>
<keyword evidence="2" id="KW-1185">Reference proteome</keyword>
<proteinExistence type="predicted"/>
<dbReference type="AlphaFoldDB" id="A0A844GD15"/>
<sequence length="66" mass="7067">MLRHLLIATTSAVKVANITKNDGFNGTHIHYNTSISSKSYRCGMLSTFASRSLPKCVKAGAALALQ</sequence>
<dbReference type="Proteomes" id="UP000446658">
    <property type="component" value="Unassembled WGS sequence"/>
</dbReference>
<name>A0A844GD15_9NEIS</name>
<protein>
    <submittedName>
        <fullName evidence="1">Uncharacterized protein</fullName>
    </submittedName>
</protein>
<evidence type="ECO:0000313" key="1">
    <source>
        <dbReference type="EMBL" id="MTD33662.1"/>
    </source>
</evidence>
<reference evidence="1 2" key="1">
    <citation type="submission" date="2019-11" db="EMBL/GenBank/DDBJ databases">
        <title>Draft genome sequence of Paludibacterium sp. dN18-1.</title>
        <authorList>
            <person name="Im W.-T."/>
        </authorList>
    </citation>
    <scope>NUCLEOTIDE SEQUENCE [LARGE SCALE GENOMIC DNA]</scope>
    <source>
        <strain evidence="2">dN 18-1</strain>
    </source>
</reference>
<gene>
    <name evidence="1" type="ORF">GKE73_13410</name>
</gene>
<evidence type="ECO:0000313" key="2">
    <source>
        <dbReference type="Proteomes" id="UP000446658"/>
    </source>
</evidence>
<dbReference type="EMBL" id="WLYX01000001">
    <property type="protein sequence ID" value="MTD33662.1"/>
    <property type="molecule type" value="Genomic_DNA"/>
</dbReference>
<dbReference type="RefSeq" id="WP_230370735.1">
    <property type="nucleotide sequence ID" value="NZ_WLYX01000001.1"/>
</dbReference>